<dbReference type="RefSeq" id="WP_394512999.1">
    <property type="nucleotide sequence ID" value="NZ_JBIGHX010000007.1"/>
</dbReference>
<sequence length="76" mass="8501">MSIDLAELRKLSVAERIQLAEDLWDSIALQPAQVPGVSDAQKQELQRRLQAHEQDPSAAVPWEQVHAELMARSGSR</sequence>
<evidence type="ECO:0000313" key="2">
    <source>
        <dbReference type="Proteomes" id="UP001606302"/>
    </source>
</evidence>
<dbReference type="InterPro" id="IPR013406">
    <property type="entry name" value="CHP02574_addiction_mod"/>
</dbReference>
<evidence type="ECO:0000313" key="1">
    <source>
        <dbReference type="EMBL" id="MFG6463811.1"/>
    </source>
</evidence>
<accession>A0ABW7GPP7</accession>
<organism evidence="1 2">
    <name type="scientific">Pelomonas lactea</name>
    <dbReference type="NCBI Taxonomy" id="3299030"/>
    <lineage>
        <taxon>Bacteria</taxon>
        <taxon>Pseudomonadati</taxon>
        <taxon>Pseudomonadota</taxon>
        <taxon>Betaproteobacteria</taxon>
        <taxon>Burkholderiales</taxon>
        <taxon>Sphaerotilaceae</taxon>
        <taxon>Roseateles</taxon>
    </lineage>
</organism>
<gene>
    <name evidence="1" type="ORF">ACG04Q_19710</name>
</gene>
<protein>
    <submittedName>
        <fullName evidence="1">Addiction module protein</fullName>
    </submittedName>
</protein>
<dbReference type="Pfam" id="PF09720">
    <property type="entry name" value="Unstab_antitox"/>
    <property type="match status" value="1"/>
</dbReference>
<dbReference type="NCBIfam" id="TIGR02574">
    <property type="entry name" value="stabl_TIGR02574"/>
    <property type="match status" value="1"/>
</dbReference>
<name>A0ABW7GPP7_9BURK</name>
<reference evidence="1 2" key="1">
    <citation type="submission" date="2024-08" db="EMBL/GenBank/DDBJ databases">
        <authorList>
            <person name="Lu H."/>
        </authorList>
    </citation>
    <scope>NUCLEOTIDE SEQUENCE [LARGE SCALE GENOMIC DNA]</scope>
    <source>
        <strain evidence="1 2">DXS20W</strain>
    </source>
</reference>
<dbReference type="Proteomes" id="UP001606302">
    <property type="component" value="Unassembled WGS sequence"/>
</dbReference>
<comment type="caution">
    <text evidence="1">The sequence shown here is derived from an EMBL/GenBank/DDBJ whole genome shotgun (WGS) entry which is preliminary data.</text>
</comment>
<keyword evidence="2" id="KW-1185">Reference proteome</keyword>
<dbReference type="EMBL" id="JBIGHX010000007">
    <property type="protein sequence ID" value="MFG6463811.1"/>
    <property type="molecule type" value="Genomic_DNA"/>
</dbReference>
<proteinExistence type="predicted"/>